<sequence length="1174" mass="130586">MREIKILVFLVLLVSLVKGQDMQPLNPTLSQVIGPSPNASALTKFGNIPVGPSTGIPEINIPIYSYNNSSNNLQLSISLDYHAGGVKLEEIASSVGLGWALNAGGVITRVVRGIYDEEPAYGFLNDSPLPKDEDEGNSPLDVSFRPFNKIYAGVRDGQSDIFIFNFCGKSGKFMFGKNGDFLMLKQGKLKVTKKIGRLKNRDMITEFTIVDEKGFTYIFGAPEVTTTLGSVWTGSSTFSSSWYLTQIIDPTGTNKITLQYDAYGIGNYSVGSSESRFQAFAGPAKELSGSSSSSFAQNIEAQRLRKISFPNGVSADFLYDEAERSDLPGDRLLKKITVKDGFNKIGYELKQDYSLNRATLKEVIALSGINEVKDRPYEMFYYTSYGVFPNRNTEKPDHWGYYKGKGVGSWIPREIFPFGIGLQQVEGGSVRPMYELPGSNRNTDPNYMKTGSLIKMNYPTGGYTTFDMEANQAVDDWLNQEFTITIPNPPYIERSASCYVNSSDPYKSDYRDITYNGENNTVTTFKITLSSGHHPDCYGNCSVTAEFYDSTNPSTMHIMASGTVPFSSNGASTSFSVSNLIKGKSYRIVMYANGMDNFAANIGISWREKGEEGSSTQTYSNKQPYVGGLRVAAIQDYDGVSQNPVRSREFEYTLDDGNTSSGTLGVYPIYSFQVFYDYIDWNAIPNYIHSSPNYIIRNSSTNIDLINVNGSPVTYSRVVEKITNNGITNGKIVRYFTSFDEYVPRINAFPFTPADYSDWHYGLLKEEQLYDSKNTLVSKTVNQYDMVQDGYWRDENRYNNFRSISVAPVVFFDANQKINPRGEPKYFVMREFSPRAGRADLVKSTTTTYDGGSGVTVIRGYGYDQDNYLLKYDTLTNSAGIREMKRYQYAFDMVKEGNDPNGIYSGMLSKNMINYKLHEVTKNSSKSNDLYSIKVNYFKPLSASDFYAPQTITTNKLNAREEVRVRHHAYDKQGNILTSSLEDGTLISYLWSYNGQYPVAEVKNAGQSEIAYAGFEAEGKGNWSYSGATVGDDTAPAGRKVYSLGGGNLSKVGLSTAKRYVLSYWAKSATATGISGGTATALGSRNGWTLYRRTVTGVSAVSLTGSVYVDEVRIYPESAQITTYTYDPLVGMTSSTDASGRTTYYEYDGFGRLQQVKDTQGKPISSYDYHYQNQ</sequence>
<protein>
    <recommendedName>
        <fullName evidence="3">RHS repeat protein</fullName>
    </recommendedName>
</protein>
<accession>A0ABP9ACZ6</accession>
<dbReference type="Pfam" id="PF05593">
    <property type="entry name" value="RHS_repeat"/>
    <property type="match status" value="1"/>
</dbReference>
<evidence type="ECO:0008006" key="3">
    <source>
        <dbReference type="Google" id="ProtNLM"/>
    </source>
</evidence>
<proteinExistence type="predicted"/>
<evidence type="ECO:0000313" key="1">
    <source>
        <dbReference type="EMBL" id="GAA4778311.1"/>
    </source>
</evidence>
<dbReference type="InterPro" id="IPR031325">
    <property type="entry name" value="RHS_repeat"/>
</dbReference>
<gene>
    <name evidence="1" type="ORF">GCM10023231_01070</name>
</gene>
<organism evidence="1 2">
    <name type="scientific">Olivibacter ginsenosidimutans</name>
    <dbReference type="NCBI Taxonomy" id="1176537"/>
    <lineage>
        <taxon>Bacteria</taxon>
        <taxon>Pseudomonadati</taxon>
        <taxon>Bacteroidota</taxon>
        <taxon>Sphingobacteriia</taxon>
        <taxon>Sphingobacteriales</taxon>
        <taxon>Sphingobacteriaceae</taxon>
        <taxon>Olivibacter</taxon>
    </lineage>
</organism>
<reference evidence="2" key="1">
    <citation type="journal article" date="2019" name="Int. J. Syst. Evol. Microbiol.">
        <title>The Global Catalogue of Microorganisms (GCM) 10K type strain sequencing project: providing services to taxonomists for standard genome sequencing and annotation.</title>
        <authorList>
            <consortium name="The Broad Institute Genomics Platform"/>
            <consortium name="The Broad Institute Genome Sequencing Center for Infectious Disease"/>
            <person name="Wu L."/>
            <person name="Ma J."/>
        </authorList>
    </citation>
    <scope>NUCLEOTIDE SEQUENCE [LARGE SCALE GENOMIC DNA]</scope>
    <source>
        <strain evidence="2">JCM 18200</strain>
    </source>
</reference>
<dbReference type="EMBL" id="BAABIQ010000001">
    <property type="protein sequence ID" value="GAA4778311.1"/>
    <property type="molecule type" value="Genomic_DNA"/>
</dbReference>
<dbReference type="Gene3D" id="2.180.10.10">
    <property type="entry name" value="RHS repeat-associated core"/>
    <property type="match status" value="1"/>
</dbReference>
<dbReference type="InterPro" id="IPR006530">
    <property type="entry name" value="YD"/>
</dbReference>
<comment type="caution">
    <text evidence="1">The sequence shown here is derived from an EMBL/GenBank/DDBJ whole genome shotgun (WGS) entry which is preliminary data.</text>
</comment>
<name>A0ABP9ACZ6_9SPHI</name>
<dbReference type="RefSeq" id="WP_345229723.1">
    <property type="nucleotide sequence ID" value="NZ_BAABIQ010000001.1"/>
</dbReference>
<dbReference type="NCBIfam" id="TIGR01643">
    <property type="entry name" value="YD_repeat_2x"/>
    <property type="match status" value="1"/>
</dbReference>
<evidence type="ECO:0000313" key="2">
    <source>
        <dbReference type="Proteomes" id="UP001501411"/>
    </source>
</evidence>
<dbReference type="Proteomes" id="UP001501411">
    <property type="component" value="Unassembled WGS sequence"/>
</dbReference>
<keyword evidence="2" id="KW-1185">Reference proteome</keyword>